<dbReference type="HAMAP" id="MF_01470">
    <property type="entry name" value="Cas1"/>
    <property type="match status" value="1"/>
</dbReference>
<evidence type="ECO:0000313" key="12">
    <source>
        <dbReference type="Proteomes" id="UP000049828"/>
    </source>
</evidence>
<dbReference type="SUPFAM" id="SSF56672">
    <property type="entry name" value="DNA/RNA polymerases"/>
    <property type="match status" value="1"/>
</dbReference>
<dbReference type="GO" id="GO:0016787">
    <property type="term" value="F:hydrolase activity"/>
    <property type="evidence" value="ECO:0007669"/>
    <property type="project" value="UniProtKB-KW"/>
</dbReference>
<dbReference type="GO" id="GO:0051607">
    <property type="term" value="P:defense response to virus"/>
    <property type="evidence" value="ECO:0007669"/>
    <property type="project" value="UniProtKB-UniRule"/>
</dbReference>
<keyword evidence="5 9" id="KW-0460">Magnesium</keyword>
<accession>A0A0M6X1F2</accession>
<feature type="domain" description="Reverse transcriptase" evidence="10">
    <location>
        <begin position="47"/>
        <end position="273"/>
    </location>
</feature>
<gene>
    <name evidence="9" type="primary">cas1</name>
    <name evidence="11" type="ORF">RIL183_34091</name>
</gene>
<dbReference type="PANTHER" id="PTHR43219:SF1">
    <property type="entry name" value="CRISPR-ASSOCIATED ENDONUCLEASE CAS1"/>
    <property type="match status" value="1"/>
</dbReference>
<dbReference type="InterPro" id="IPR002729">
    <property type="entry name" value="CRISPR-assoc_Cas1"/>
</dbReference>
<keyword evidence="7 9" id="KW-0238">DNA-binding</keyword>
<evidence type="ECO:0000256" key="8">
    <source>
        <dbReference type="ARBA" id="ARBA00023211"/>
    </source>
</evidence>
<dbReference type="GO" id="GO:0043571">
    <property type="term" value="P:maintenance of CRISPR repeat elements"/>
    <property type="evidence" value="ECO:0007669"/>
    <property type="project" value="UniProtKB-UniRule"/>
</dbReference>
<keyword evidence="2 9" id="KW-0479">Metal-binding</keyword>
<keyword evidence="12" id="KW-1185">Reference proteome</keyword>
<feature type="binding site" evidence="9">
    <location>
        <position position="461"/>
    </location>
    <ligand>
        <name>Mn(2+)</name>
        <dbReference type="ChEBI" id="CHEBI:29035"/>
    </ligand>
</feature>
<dbReference type="EC" id="3.1.-.-" evidence="9"/>
<dbReference type="InterPro" id="IPR000477">
    <property type="entry name" value="RT_dom"/>
</dbReference>
<dbReference type="AlphaFoldDB" id="A0A0M6X1F2"/>
<feature type="binding site" evidence="9">
    <location>
        <position position="542"/>
    </location>
    <ligand>
        <name>Mn(2+)</name>
        <dbReference type="ChEBI" id="CHEBI:29035"/>
    </ligand>
</feature>
<evidence type="ECO:0000256" key="6">
    <source>
        <dbReference type="ARBA" id="ARBA00023118"/>
    </source>
</evidence>
<dbReference type="Gene3D" id="3.100.10.20">
    <property type="entry name" value="CRISPR-associated endonuclease Cas1, N-terminal domain"/>
    <property type="match status" value="1"/>
</dbReference>
<keyword evidence="3 9" id="KW-0255">Endonuclease</keyword>
<evidence type="ECO:0000259" key="10">
    <source>
        <dbReference type="PROSITE" id="PS50878"/>
    </source>
</evidence>
<dbReference type="PANTHER" id="PTHR43219">
    <property type="entry name" value="CRISPR-ASSOCIATED ENDONUCLEASE CAS1"/>
    <property type="match status" value="1"/>
</dbReference>
<dbReference type="NCBIfam" id="TIGR00287">
    <property type="entry name" value="cas1"/>
    <property type="match status" value="1"/>
</dbReference>
<dbReference type="CDD" id="cd01651">
    <property type="entry name" value="RT_G2_intron"/>
    <property type="match status" value="1"/>
</dbReference>
<dbReference type="GO" id="GO:0046872">
    <property type="term" value="F:metal ion binding"/>
    <property type="evidence" value="ECO:0007669"/>
    <property type="project" value="UniProtKB-UniRule"/>
</dbReference>
<evidence type="ECO:0000256" key="1">
    <source>
        <dbReference type="ARBA" id="ARBA00022722"/>
    </source>
</evidence>
<proteinExistence type="inferred from homology"/>
<organism evidence="11 12">
    <name type="scientific">Roseburia inulinivorans</name>
    <dbReference type="NCBI Taxonomy" id="360807"/>
    <lineage>
        <taxon>Bacteria</taxon>
        <taxon>Bacillati</taxon>
        <taxon>Bacillota</taxon>
        <taxon>Clostridia</taxon>
        <taxon>Lachnospirales</taxon>
        <taxon>Lachnospiraceae</taxon>
        <taxon>Roseburia</taxon>
    </lineage>
</organism>
<evidence type="ECO:0000313" key="11">
    <source>
        <dbReference type="EMBL" id="CRL43259.1"/>
    </source>
</evidence>
<keyword evidence="4 9" id="KW-0378">Hydrolase</keyword>
<protein>
    <recommendedName>
        <fullName evidence="9">CRISPR-associated endonuclease Cas1</fullName>
        <ecNumber evidence="9">3.1.-.-</ecNumber>
    </recommendedName>
</protein>
<comment type="function">
    <text evidence="9">CRISPR (clustered regularly interspaced short palindromic repeat), is an adaptive immune system that provides protection against mobile genetic elements (viruses, transposable elements and conjugative plasmids). CRISPR clusters contain spacers, sequences complementary to antecedent mobile elements, and target invading nucleic acids. CRISPR clusters are transcribed and processed into CRISPR RNA (crRNA). Acts as a dsDNA endonuclease. Involved in the integration of spacer DNA into the CRISPR cassette.</text>
</comment>
<dbReference type="GO" id="GO:0003677">
    <property type="term" value="F:DNA binding"/>
    <property type="evidence" value="ECO:0007669"/>
    <property type="project" value="UniProtKB-KW"/>
</dbReference>
<dbReference type="Gene3D" id="1.20.120.920">
    <property type="entry name" value="CRISPR-associated endonuclease Cas1, C-terminal domain"/>
    <property type="match status" value="1"/>
</dbReference>
<dbReference type="InterPro" id="IPR019858">
    <property type="entry name" value="CRISPR-assoc_Cas1_HMARI/TNEAP"/>
</dbReference>
<keyword evidence="8 9" id="KW-0464">Manganese</keyword>
<dbReference type="EMBL" id="CVRS01000124">
    <property type="protein sequence ID" value="CRL43259.1"/>
    <property type="molecule type" value="Genomic_DNA"/>
</dbReference>
<evidence type="ECO:0000256" key="5">
    <source>
        <dbReference type="ARBA" id="ARBA00022842"/>
    </source>
</evidence>
<evidence type="ECO:0000256" key="7">
    <source>
        <dbReference type="ARBA" id="ARBA00023125"/>
    </source>
</evidence>
<dbReference type="InterPro" id="IPR043502">
    <property type="entry name" value="DNA/RNA_pol_sf"/>
</dbReference>
<dbReference type="Pfam" id="PF01867">
    <property type="entry name" value="Cas_Cas1"/>
    <property type="match status" value="1"/>
</dbReference>
<dbReference type="GO" id="GO:0004520">
    <property type="term" value="F:DNA endonuclease activity"/>
    <property type="evidence" value="ECO:0007669"/>
    <property type="project" value="InterPro"/>
</dbReference>
<dbReference type="PROSITE" id="PS50878">
    <property type="entry name" value="RT_POL"/>
    <property type="match status" value="1"/>
</dbReference>
<keyword evidence="6 9" id="KW-0051">Antiviral defense</keyword>
<comment type="similarity">
    <text evidence="9">Belongs to the CRISPR-associated endonuclease Cas1 family.</text>
</comment>
<dbReference type="Pfam" id="PF00078">
    <property type="entry name" value="RVT_1"/>
    <property type="match status" value="1"/>
</dbReference>
<dbReference type="Proteomes" id="UP000049828">
    <property type="component" value="Unassembled WGS sequence"/>
</dbReference>
<dbReference type="OrthoDB" id="9803119at2"/>
<name>A0A0M6X1F2_9FIRM</name>
<comment type="cofactor">
    <cofactor evidence="9">
        <name>Mg(2+)</name>
        <dbReference type="ChEBI" id="CHEBI:18420"/>
    </cofactor>
    <cofactor evidence="9">
        <name>Mn(2+)</name>
        <dbReference type="ChEBI" id="CHEBI:29035"/>
    </cofactor>
</comment>
<keyword evidence="1 9" id="KW-0540">Nuclease</keyword>
<evidence type="ECO:0000256" key="9">
    <source>
        <dbReference type="HAMAP-Rule" id="MF_01470"/>
    </source>
</evidence>
<dbReference type="RefSeq" id="WP_082424645.1">
    <property type="nucleotide sequence ID" value="NZ_CVRS01000124.1"/>
</dbReference>
<comment type="subunit">
    <text evidence="9">Homodimer, forms a heterotetramer with a Cas2 homodimer.</text>
</comment>
<evidence type="ECO:0000256" key="4">
    <source>
        <dbReference type="ARBA" id="ARBA00022801"/>
    </source>
</evidence>
<dbReference type="InterPro" id="IPR042206">
    <property type="entry name" value="CRISPR-assoc_Cas1_C"/>
</dbReference>
<feature type="binding site" evidence="9">
    <location>
        <position position="527"/>
    </location>
    <ligand>
        <name>Mn(2+)</name>
        <dbReference type="ChEBI" id="CHEBI:29035"/>
    </ligand>
</feature>
<reference evidence="12" key="1">
    <citation type="submission" date="2015-05" db="EMBL/GenBank/DDBJ databases">
        <authorList>
            <consortium name="Pathogen Informatics"/>
        </authorList>
    </citation>
    <scope>NUCLEOTIDE SEQUENCE [LARGE SCALE GENOMIC DNA]</scope>
    <source>
        <strain evidence="12">L1-83</strain>
    </source>
</reference>
<dbReference type="InterPro" id="IPR042211">
    <property type="entry name" value="CRISPR-assoc_Cas1_N"/>
</dbReference>
<evidence type="ECO:0000256" key="2">
    <source>
        <dbReference type="ARBA" id="ARBA00022723"/>
    </source>
</evidence>
<evidence type="ECO:0000256" key="3">
    <source>
        <dbReference type="ARBA" id="ARBA00022759"/>
    </source>
</evidence>
<sequence length="633" mass="74003">MVLEDVFSDENLEEAFESFADKHDSHGLDGVKLSELRAYWETNGKKIKESIFNGTYKVGAVEQRQIVNRKGKKRTISLMNSIDRFIFRALYQKMASEWEKQFSQYSYAYQNNKGVLTAVEQAAKYMEEGKDWSVELDIQNFFDNINHSIIISKLKAGIEDVRVLDLLIAYLTCTLLDDHAFHQMEQGVLQGGPLSPLLANVYMNELDHYMEKQGYSFGRFGDDINIYCSTYEEATVAFSDVTARMEKIEQLPLNHGKTGIFKGINRKYLGYRFEMKDGHVIVKKEQRAYKTVYRDWYTTGIQKMDHNYHLINEGILTKQDFNILFESENGKKYIPVETTDSLYIYSNVIMSGNFFDFMNQVGLNVSFINKYGEKIGSFVPNNSRRNIKTELKQLRMYDSEKERLDMARRLEIASVSNIRANLRYYQRRKNATELEAAVKDMTDIITKLNEARDINHMMMLEAQARQKYYGCFNSILEGKQFYFDKRTRRPPQDPLNAMISFGNTLLYQRIANEINRTSLDIRIGIVHAAGNRPESLNLDLADLFKPILVDRTIFTLVNRKMINVNDFVEVENNGIYLNNRAKKIFISEYENKLYQKVTFDGAERTYDYLIKNEIQKLKKYIENGEKYKPYKYV</sequence>